<gene>
    <name evidence="1" type="ORF">ACFQQL_07340</name>
</gene>
<evidence type="ECO:0000313" key="2">
    <source>
        <dbReference type="Proteomes" id="UP001596455"/>
    </source>
</evidence>
<dbReference type="Proteomes" id="UP001596455">
    <property type="component" value="Unassembled WGS sequence"/>
</dbReference>
<proteinExistence type="predicted"/>
<comment type="caution">
    <text evidence="1">The sequence shown here is derived from an EMBL/GenBank/DDBJ whole genome shotgun (WGS) entry which is preliminary data.</text>
</comment>
<accession>A0ABW2QBZ1</accession>
<protein>
    <submittedName>
        <fullName evidence="1">Uncharacterized protein</fullName>
    </submittedName>
</protein>
<dbReference type="RefSeq" id="WP_382392768.1">
    <property type="nucleotide sequence ID" value="NZ_JBHTCQ010000001.1"/>
</dbReference>
<evidence type="ECO:0000313" key="1">
    <source>
        <dbReference type="EMBL" id="MFC7404918.1"/>
    </source>
</evidence>
<name>A0ABW2QBZ1_9MICO</name>
<dbReference type="EMBL" id="JBHTCQ010000001">
    <property type="protein sequence ID" value="MFC7404918.1"/>
    <property type="molecule type" value="Genomic_DNA"/>
</dbReference>
<organism evidence="1 2">
    <name type="scientific">Georgenia alba</name>
    <dbReference type="NCBI Taxonomy" id="2233858"/>
    <lineage>
        <taxon>Bacteria</taxon>
        <taxon>Bacillati</taxon>
        <taxon>Actinomycetota</taxon>
        <taxon>Actinomycetes</taxon>
        <taxon>Micrococcales</taxon>
        <taxon>Bogoriellaceae</taxon>
        <taxon>Georgenia</taxon>
    </lineage>
</organism>
<reference evidence="2" key="1">
    <citation type="journal article" date="2019" name="Int. J. Syst. Evol. Microbiol.">
        <title>The Global Catalogue of Microorganisms (GCM) 10K type strain sequencing project: providing services to taxonomists for standard genome sequencing and annotation.</title>
        <authorList>
            <consortium name="The Broad Institute Genomics Platform"/>
            <consortium name="The Broad Institute Genome Sequencing Center for Infectious Disease"/>
            <person name="Wu L."/>
            <person name="Ma J."/>
        </authorList>
    </citation>
    <scope>NUCLEOTIDE SEQUENCE [LARGE SCALE GENOMIC DNA]</scope>
    <source>
        <strain evidence="2">JCM 1490</strain>
    </source>
</reference>
<keyword evidence="2" id="KW-1185">Reference proteome</keyword>
<sequence length="130" mass="12740">MPYSSQAGLSAVASAAYPSATPSTAEEPPAVTAAFLDAGPAPSVELRGRADDVARVLGTCVAEISTAVGALDRPHRSTEIDGVALALLAHLGAAIVAAGELASRVGDVSAVPGEQPACDAGATPDHVEVA</sequence>